<keyword evidence="9" id="KW-1185">Reference proteome</keyword>
<dbReference type="InterPro" id="IPR013342">
    <property type="entry name" value="Mandelate_racemase_C"/>
</dbReference>
<dbReference type="Gene3D" id="3.20.20.120">
    <property type="entry name" value="Enolase-like C-terminal domain"/>
    <property type="match status" value="1"/>
</dbReference>
<evidence type="ECO:0000256" key="6">
    <source>
        <dbReference type="ARBA" id="ARBA00023239"/>
    </source>
</evidence>
<evidence type="ECO:0000313" key="8">
    <source>
        <dbReference type="EMBL" id="GAA1220993.1"/>
    </source>
</evidence>
<comment type="cofactor">
    <cofactor evidence="2">
        <name>Mg(2+)</name>
        <dbReference type="ChEBI" id="CHEBI:18420"/>
    </cofactor>
</comment>
<keyword evidence="5" id="KW-0460">Magnesium</keyword>
<sequence length="455" mass="49419">MSADPTARITAVDTHDIRFPTSRELDGSDAMNPDPDYSAAYLVLRTCEGGHEGHGFTFTIGRGNDVQVAAIEALRGHVVGRSVAELCADPGALYRDLIGDSQLRWLGPEKGVMHMAIGAVVNAVWDLAAKREGKPLWQLLADAEPEWLVSQVDFRYIADAITPQAALELLRRGKEGAAERAAELLRSGYPAYTTSPGWLGYSDEKLIRLAKQAVADGFTQIKLKVGADLADDVRRCRTARQAVGPDIRMAIDANQRWNVAEAIEWTRALAEFDPYWVEEPTSPDDVLGHATIRRAVAPVKVATGEHVQNRVVFKQLLQAGAIDVLQLDSARVAGVNENLAILLLAATYGVPVCPHAGGVGLCELVQHLSMFDYVALSGTTEDRVIEYVDHLHQHFVDPVRVQDGHYRTPTLPGFSAQMHQDTIDTFTYPTGGFWAADLAGADPAGRDLAGTEPTA</sequence>
<dbReference type="EMBL" id="BAAALF010000008">
    <property type="protein sequence ID" value="GAA1220993.1"/>
    <property type="molecule type" value="Genomic_DNA"/>
</dbReference>
<protein>
    <recommendedName>
        <fullName evidence="3">L-fuconate dehydratase</fullName>
        <ecNumber evidence="3">4.2.1.68</ecNumber>
    </recommendedName>
</protein>
<dbReference type="SFLD" id="SFLDS00001">
    <property type="entry name" value="Enolase"/>
    <property type="match status" value="1"/>
</dbReference>
<organism evidence="8 9">
    <name type="scientific">Kitasatospora nipponensis</name>
    <dbReference type="NCBI Taxonomy" id="258049"/>
    <lineage>
        <taxon>Bacteria</taxon>
        <taxon>Bacillati</taxon>
        <taxon>Actinomycetota</taxon>
        <taxon>Actinomycetes</taxon>
        <taxon>Kitasatosporales</taxon>
        <taxon>Streptomycetaceae</taxon>
        <taxon>Kitasatospora</taxon>
    </lineage>
</organism>
<dbReference type="SFLD" id="SFLDF00111">
    <property type="entry name" value="L-fuconate_dehydratase"/>
    <property type="match status" value="1"/>
</dbReference>
<reference evidence="8 9" key="1">
    <citation type="journal article" date="2019" name="Int. J. Syst. Evol. Microbiol.">
        <title>The Global Catalogue of Microorganisms (GCM) 10K type strain sequencing project: providing services to taxonomists for standard genome sequencing and annotation.</title>
        <authorList>
            <consortium name="The Broad Institute Genomics Platform"/>
            <consortium name="The Broad Institute Genome Sequencing Center for Infectious Disease"/>
            <person name="Wu L."/>
            <person name="Ma J."/>
        </authorList>
    </citation>
    <scope>NUCLEOTIDE SEQUENCE [LARGE SCALE GENOMIC DNA]</scope>
    <source>
        <strain evidence="8 9">JCM 13004</strain>
    </source>
</reference>
<evidence type="ECO:0000313" key="9">
    <source>
        <dbReference type="Proteomes" id="UP001500037"/>
    </source>
</evidence>
<dbReference type="PANTHER" id="PTHR13794">
    <property type="entry name" value="ENOLASE SUPERFAMILY, MANDELATE RACEMASE"/>
    <property type="match status" value="1"/>
</dbReference>
<evidence type="ECO:0000256" key="4">
    <source>
        <dbReference type="ARBA" id="ARBA00022723"/>
    </source>
</evidence>
<gene>
    <name evidence="8" type="ORF">GCM10009665_08900</name>
</gene>
<evidence type="ECO:0000256" key="2">
    <source>
        <dbReference type="ARBA" id="ARBA00001946"/>
    </source>
</evidence>
<dbReference type="Pfam" id="PF13378">
    <property type="entry name" value="MR_MLE_C"/>
    <property type="match status" value="1"/>
</dbReference>
<dbReference type="InterPro" id="IPR034610">
    <property type="entry name" value="L-fuconate_dehydratase"/>
</dbReference>
<dbReference type="InterPro" id="IPR029065">
    <property type="entry name" value="Enolase_C-like"/>
</dbReference>
<name>A0ABN1VRU6_9ACTN</name>
<dbReference type="Proteomes" id="UP001500037">
    <property type="component" value="Unassembled WGS sequence"/>
</dbReference>
<comment type="caution">
    <text evidence="8">The sequence shown here is derived from an EMBL/GenBank/DDBJ whole genome shotgun (WGS) entry which is preliminary data.</text>
</comment>
<dbReference type="PANTHER" id="PTHR13794:SF58">
    <property type="entry name" value="MITOCHONDRIAL ENOLASE SUPERFAMILY MEMBER 1"/>
    <property type="match status" value="1"/>
</dbReference>
<evidence type="ECO:0000256" key="3">
    <source>
        <dbReference type="ARBA" id="ARBA00013142"/>
    </source>
</evidence>
<evidence type="ECO:0000256" key="1">
    <source>
        <dbReference type="ARBA" id="ARBA00001737"/>
    </source>
</evidence>
<dbReference type="EC" id="4.2.1.68" evidence="3"/>
<dbReference type="InterPro" id="IPR029017">
    <property type="entry name" value="Enolase-like_N"/>
</dbReference>
<evidence type="ECO:0000259" key="7">
    <source>
        <dbReference type="SMART" id="SM00922"/>
    </source>
</evidence>
<dbReference type="InterPro" id="IPR036849">
    <property type="entry name" value="Enolase-like_C_sf"/>
</dbReference>
<dbReference type="SUPFAM" id="SSF54826">
    <property type="entry name" value="Enolase N-terminal domain-like"/>
    <property type="match status" value="1"/>
</dbReference>
<accession>A0ABN1VRU6</accession>
<comment type="catalytic activity">
    <reaction evidence="1">
        <text>L-fuconate = 2-dehydro-3-deoxy-L-fuconate + H2O</text>
        <dbReference type="Rhea" id="RHEA:22772"/>
        <dbReference type="ChEBI" id="CHEBI:15377"/>
        <dbReference type="ChEBI" id="CHEBI:21291"/>
        <dbReference type="ChEBI" id="CHEBI:37448"/>
        <dbReference type="EC" id="4.2.1.68"/>
    </reaction>
</comment>
<dbReference type="SFLD" id="SFLDG00179">
    <property type="entry name" value="mandelate_racemase"/>
    <property type="match status" value="1"/>
</dbReference>
<proteinExistence type="predicted"/>
<evidence type="ECO:0000256" key="5">
    <source>
        <dbReference type="ARBA" id="ARBA00022842"/>
    </source>
</evidence>
<dbReference type="Pfam" id="PF02746">
    <property type="entry name" value="MR_MLE_N"/>
    <property type="match status" value="1"/>
</dbReference>
<dbReference type="InterPro" id="IPR013341">
    <property type="entry name" value="Mandelate_racemase_N_dom"/>
</dbReference>
<keyword evidence="4" id="KW-0479">Metal-binding</keyword>
<dbReference type="SMART" id="SM00922">
    <property type="entry name" value="MR_MLE"/>
    <property type="match status" value="1"/>
</dbReference>
<dbReference type="InterPro" id="IPR046945">
    <property type="entry name" value="RHMD-like"/>
</dbReference>
<dbReference type="CDD" id="cd03324">
    <property type="entry name" value="rTSbeta_L-fuconate_dehydratase"/>
    <property type="match status" value="1"/>
</dbReference>
<dbReference type="Gene3D" id="3.30.390.10">
    <property type="entry name" value="Enolase-like, N-terminal domain"/>
    <property type="match status" value="1"/>
</dbReference>
<feature type="domain" description="Mandelate racemase/muconate lactonizing enzyme C-terminal" evidence="7">
    <location>
        <begin position="203"/>
        <end position="299"/>
    </location>
</feature>
<keyword evidence="6" id="KW-0456">Lyase</keyword>
<dbReference type="SUPFAM" id="SSF51604">
    <property type="entry name" value="Enolase C-terminal domain-like"/>
    <property type="match status" value="1"/>
</dbReference>